<evidence type="ECO:0000313" key="2">
    <source>
        <dbReference type="Proteomes" id="UP000616769"/>
    </source>
</evidence>
<dbReference type="Proteomes" id="UP000616769">
    <property type="component" value="Unassembled WGS sequence"/>
</dbReference>
<comment type="caution">
    <text evidence="1">The sequence shown here is derived from an EMBL/GenBank/DDBJ whole genome shotgun (WGS) entry which is preliminary data.</text>
</comment>
<accession>A0A132A7E1</accession>
<evidence type="ECO:0000313" key="1">
    <source>
        <dbReference type="EMBL" id="KPM06891.1"/>
    </source>
</evidence>
<dbReference type="EMBL" id="JXLN01011123">
    <property type="protein sequence ID" value="KPM06891.1"/>
    <property type="molecule type" value="Genomic_DNA"/>
</dbReference>
<gene>
    <name evidence="1" type="ORF">QR98_0053710</name>
</gene>
<name>A0A132A7E1_SARSC</name>
<dbReference type="VEuPathDB" id="VectorBase:SSCA002229"/>
<organism evidence="1 2">
    <name type="scientific">Sarcoptes scabiei</name>
    <name type="common">Itch mite</name>
    <name type="synonym">Acarus scabiei</name>
    <dbReference type="NCBI Taxonomy" id="52283"/>
    <lineage>
        <taxon>Eukaryota</taxon>
        <taxon>Metazoa</taxon>
        <taxon>Ecdysozoa</taxon>
        <taxon>Arthropoda</taxon>
        <taxon>Chelicerata</taxon>
        <taxon>Arachnida</taxon>
        <taxon>Acari</taxon>
        <taxon>Acariformes</taxon>
        <taxon>Sarcoptiformes</taxon>
        <taxon>Astigmata</taxon>
        <taxon>Psoroptidia</taxon>
        <taxon>Sarcoptoidea</taxon>
        <taxon>Sarcoptidae</taxon>
        <taxon>Sarcoptinae</taxon>
        <taxon>Sarcoptes</taxon>
    </lineage>
</organism>
<proteinExistence type="predicted"/>
<dbReference type="AlphaFoldDB" id="A0A132A7E1"/>
<sequence>MDDNVRILTLPYTNDLYAVHNSANNLKVLVILVAHYLIIVDHKLDFQLCFSITRVSSES</sequence>
<reference evidence="1 2" key="1">
    <citation type="journal article" date="2015" name="Parasit. Vectors">
        <title>Draft genome of the scabies mite.</title>
        <authorList>
            <person name="Rider S.D.Jr."/>
            <person name="Morgan M.S."/>
            <person name="Arlian L.G."/>
        </authorList>
    </citation>
    <scope>NUCLEOTIDE SEQUENCE [LARGE SCALE GENOMIC DNA]</scope>
    <source>
        <strain evidence="1">Arlian Lab</strain>
    </source>
</reference>
<protein>
    <submittedName>
        <fullName evidence="1">Uncharacterized protein</fullName>
    </submittedName>
</protein>